<gene>
    <name evidence="1" type="ORF">GCM10023186_25020</name>
</gene>
<reference evidence="2" key="1">
    <citation type="journal article" date="2019" name="Int. J. Syst. Evol. Microbiol.">
        <title>The Global Catalogue of Microorganisms (GCM) 10K type strain sequencing project: providing services to taxonomists for standard genome sequencing and annotation.</title>
        <authorList>
            <consortium name="The Broad Institute Genomics Platform"/>
            <consortium name="The Broad Institute Genome Sequencing Center for Infectious Disease"/>
            <person name="Wu L."/>
            <person name="Ma J."/>
        </authorList>
    </citation>
    <scope>NUCLEOTIDE SEQUENCE [LARGE SCALE GENOMIC DNA]</scope>
    <source>
        <strain evidence="2">JCM 17924</strain>
    </source>
</reference>
<accession>A0ABP8J246</accession>
<comment type="caution">
    <text evidence="1">The sequence shown here is derived from an EMBL/GenBank/DDBJ whole genome shotgun (WGS) entry which is preliminary data.</text>
</comment>
<organism evidence="1 2">
    <name type="scientific">Hymenobacter koreensis</name>
    <dbReference type="NCBI Taxonomy" id="1084523"/>
    <lineage>
        <taxon>Bacteria</taxon>
        <taxon>Pseudomonadati</taxon>
        <taxon>Bacteroidota</taxon>
        <taxon>Cytophagia</taxon>
        <taxon>Cytophagales</taxon>
        <taxon>Hymenobacteraceae</taxon>
        <taxon>Hymenobacter</taxon>
    </lineage>
</organism>
<keyword evidence="2" id="KW-1185">Reference proteome</keyword>
<evidence type="ECO:0000313" key="2">
    <source>
        <dbReference type="Proteomes" id="UP001500454"/>
    </source>
</evidence>
<name>A0ABP8J246_9BACT</name>
<dbReference type="EMBL" id="BAABHA010000007">
    <property type="protein sequence ID" value="GAA4383663.1"/>
    <property type="molecule type" value="Genomic_DNA"/>
</dbReference>
<proteinExistence type="predicted"/>
<dbReference type="Proteomes" id="UP001500454">
    <property type="component" value="Unassembled WGS sequence"/>
</dbReference>
<evidence type="ECO:0000313" key="1">
    <source>
        <dbReference type="EMBL" id="GAA4383663.1"/>
    </source>
</evidence>
<protein>
    <submittedName>
        <fullName evidence="1">Uncharacterized protein</fullName>
    </submittedName>
</protein>
<sequence length="61" mass="6285">MVGVGAGAPAASGVSRCTCSGEDKGLLTASELIYILFGEPDHGHFGKIQFGGRNFDLISND</sequence>